<evidence type="ECO:0000313" key="1">
    <source>
        <dbReference type="EMBL" id="WIA13748.1"/>
    </source>
</evidence>
<accession>A0ABY8TZD1</accession>
<sequence length="91" mass="10686">MTIEAVPGIYRFPKLIHQTVKNKSHVSCQEQEVITLWKQLNPGYTHTLYDDSDIRAFVEQHYPQLVPMPFNYFLTGVERADLFRVLVVHKV</sequence>
<dbReference type="EMBL" id="CP126211">
    <property type="protein sequence ID" value="WIA13748.1"/>
    <property type="molecule type" value="Genomic_DNA"/>
</dbReference>
<reference evidence="1 2" key="1">
    <citation type="submission" date="2023-05" db="EMBL/GenBank/DDBJ databases">
        <title>A 100% complete, gapless, phased diploid assembly of the Scenedesmus obliquus UTEX 3031 genome.</title>
        <authorList>
            <person name="Biondi T.C."/>
            <person name="Hanschen E.R."/>
            <person name="Kwon T."/>
            <person name="Eng W."/>
            <person name="Kruse C.P.S."/>
            <person name="Koehler S.I."/>
            <person name="Kunde Y."/>
            <person name="Gleasner C.D."/>
            <person name="You Mak K.T."/>
            <person name="Polle J."/>
            <person name="Hovde B.T."/>
            <person name="Starkenburg S.R."/>
        </authorList>
    </citation>
    <scope>NUCLEOTIDE SEQUENCE [LARGE SCALE GENOMIC DNA]</scope>
    <source>
        <strain evidence="1 2">DOE0152z</strain>
    </source>
</reference>
<dbReference type="InterPro" id="IPR029044">
    <property type="entry name" value="Nucleotide-diphossugar_trans"/>
</dbReference>
<dbReference type="SUPFAM" id="SSF53448">
    <property type="entry name" value="Nucleotide-diphospho-sugar transferases"/>
    <property type="match status" value="1"/>
</dbReference>
<dbReference type="InterPro" id="IPR039367">
    <property type="entry name" value="Och1-like"/>
</dbReference>
<organism evidence="1 2">
    <name type="scientific">Tetradesmus obliquus</name>
    <name type="common">Green alga</name>
    <name type="synonym">Acutodesmus obliquus</name>
    <dbReference type="NCBI Taxonomy" id="3088"/>
    <lineage>
        <taxon>Eukaryota</taxon>
        <taxon>Viridiplantae</taxon>
        <taxon>Chlorophyta</taxon>
        <taxon>core chlorophytes</taxon>
        <taxon>Chlorophyceae</taxon>
        <taxon>CS clade</taxon>
        <taxon>Sphaeropleales</taxon>
        <taxon>Scenedesmaceae</taxon>
        <taxon>Tetradesmus</taxon>
    </lineage>
</organism>
<proteinExistence type="predicted"/>
<name>A0ABY8TZD1_TETOB</name>
<dbReference type="PANTHER" id="PTHR31834">
    <property type="entry name" value="INITIATION-SPECIFIC ALPHA-1,6-MANNOSYLTRANSFERASE"/>
    <property type="match status" value="1"/>
</dbReference>
<evidence type="ECO:0000313" key="2">
    <source>
        <dbReference type="Proteomes" id="UP001244341"/>
    </source>
</evidence>
<protein>
    <submittedName>
        <fullName evidence="1">Uncharacterized protein</fullName>
    </submittedName>
</protein>
<gene>
    <name evidence="1" type="ORF">OEZ85_007299</name>
</gene>
<dbReference type="Proteomes" id="UP001244341">
    <property type="component" value="Chromosome 4b"/>
</dbReference>
<keyword evidence="2" id="KW-1185">Reference proteome</keyword>
<dbReference type="PANTHER" id="PTHR31834:SF1">
    <property type="entry name" value="INITIATION-SPECIFIC ALPHA-1,6-MANNOSYLTRANSFERASE"/>
    <property type="match status" value="1"/>
</dbReference>